<feature type="transmembrane region" description="Helical" evidence="1">
    <location>
        <begin position="134"/>
        <end position="156"/>
    </location>
</feature>
<dbReference type="EMBL" id="JADYXP020000008">
    <property type="protein sequence ID" value="KAL0118831.1"/>
    <property type="molecule type" value="Genomic_DNA"/>
</dbReference>
<dbReference type="AlphaFoldDB" id="A0AAW2FXS6"/>
<keyword evidence="1" id="KW-0472">Membrane</keyword>
<evidence type="ECO:0000256" key="1">
    <source>
        <dbReference type="SAM" id="Phobius"/>
    </source>
</evidence>
<name>A0AAW2FXS6_9HYME</name>
<dbReference type="Proteomes" id="UP001430953">
    <property type="component" value="Unassembled WGS sequence"/>
</dbReference>
<feature type="transmembrane region" description="Helical" evidence="1">
    <location>
        <begin position="84"/>
        <end position="113"/>
    </location>
</feature>
<gene>
    <name evidence="2" type="ORF">PUN28_009468</name>
</gene>
<sequence length="184" mass="21635">MQSAMTHYYNINKMLMTKMGIWPKQHVFVKVALPTILTALIFSIAILELEYLMSLIDYHWRIFTHTLEVEIMHEYALVGRKMTITYSIACYSLAIVFMMMALTPQIMDLIIPLNESRPYIYLFDIDYSFDRDTYFYYVLLHAYVTIILAITTMLITDTSYMMFAHHASSLFAAIGYRITFIVPR</sequence>
<organism evidence="2 3">
    <name type="scientific">Cardiocondyla obscurior</name>
    <dbReference type="NCBI Taxonomy" id="286306"/>
    <lineage>
        <taxon>Eukaryota</taxon>
        <taxon>Metazoa</taxon>
        <taxon>Ecdysozoa</taxon>
        <taxon>Arthropoda</taxon>
        <taxon>Hexapoda</taxon>
        <taxon>Insecta</taxon>
        <taxon>Pterygota</taxon>
        <taxon>Neoptera</taxon>
        <taxon>Endopterygota</taxon>
        <taxon>Hymenoptera</taxon>
        <taxon>Apocrita</taxon>
        <taxon>Aculeata</taxon>
        <taxon>Formicoidea</taxon>
        <taxon>Formicidae</taxon>
        <taxon>Myrmicinae</taxon>
        <taxon>Cardiocondyla</taxon>
    </lineage>
</organism>
<keyword evidence="1" id="KW-1133">Transmembrane helix</keyword>
<proteinExistence type="predicted"/>
<keyword evidence="1" id="KW-0812">Transmembrane</keyword>
<evidence type="ECO:0000313" key="2">
    <source>
        <dbReference type="EMBL" id="KAL0118831.1"/>
    </source>
</evidence>
<reference evidence="2 3" key="1">
    <citation type="submission" date="2023-03" db="EMBL/GenBank/DDBJ databases">
        <title>High recombination rates correlate with genetic variation in Cardiocondyla obscurior ants.</title>
        <authorList>
            <person name="Errbii M."/>
        </authorList>
    </citation>
    <scope>NUCLEOTIDE SEQUENCE [LARGE SCALE GENOMIC DNA]</scope>
    <source>
        <strain evidence="2">Alpha-2009</strain>
        <tissue evidence="2">Whole body</tissue>
    </source>
</reference>
<feature type="transmembrane region" description="Helical" evidence="1">
    <location>
        <begin position="27"/>
        <end position="47"/>
    </location>
</feature>
<evidence type="ECO:0000313" key="3">
    <source>
        <dbReference type="Proteomes" id="UP001430953"/>
    </source>
</evidence>
<accession>A0AAW2FXS6</accession>
<comment type="caution">
    <text evidence="2">The sequence shown here is derived from an EMBL/GenBank/DDBJ whole genome shotgun (WGS) entry which is preliminary data.</text>
</comment>
<protein>
    <submittedName>
        <fullName evidence="2">Uncharacterized protein</fullName>
    </submittedName>
</protein>
<keyword evidence="3" id="KW-1185">Reference proteome</keyword>